<keyword evidence="7 8" id="KW-0472">Membrane</keyword>
<dbReference type="NCBIfam" id="TIGR00710">
    <property type="entry name" value="efflux_Bcr_CflA"/>
    <property type="match status" value="1"/>
</dbReference>
<sequence length="442" mass="48218">MQTQFAFFELSLLPFFTHFGTNALMINEEKIEHVKPKLGMLEFVALMAFMSSIVALSIDAMLPALNQIGSDLGSESPQYTHMIISIFFLGMAFGQLYYGPYSDTKGRRSAILSGLIVFAIGTVICLFAQSMEVLLVGRVIQAFGVSGPRIASIALIRDQFEGEAMARVMSFIMMVFILVPMVAPAFGKAILLFATWREIFASFLVIGFGLAVWFFSRQPETLPKSKRKPFSLSDLWQSSKYILSHRAVMMYTLSMGCIFGSFLAYLSASQTIFEGFYLQGDMFPLIFATLAFSIGIASFINGTLVMSMGMRKLCSLALYGTIVMSTVFVVATLHYNGLPPLLVTICILFVNFFFIGILFGNLNSLAMMPLGHVAGLGAAITGSLSSAFAVPVALFIGSFVQNDIAPIAIGFLIFSVITLGCFIFAGTGAKQTPVCNTRKITK</sequence>
<dbReference type="STRING" id="1127673.GLIP_3670"/>
<evidence type="ECO:0000313" key="11">
    <source>
        <dbReference type="Proteomes" id="UP000006334"/>
    </source>
</evidence>
<keyword evidence="6 8" id="KW-1133">Transmembrane helix</keyword>
<comment type="similarity">
    <text evidence="2 8">Belongs to the major facilitator superfamily. Bcr/CmlA family.</text>
</comment>
<feature type="transmembrane region" description="Helical" evidence="8">
    <location>
        <begin position="6"/>
        <end position="26"/>
    </location>
</feature>
<evidence type="ECO:0000256" key="3">
    <source>
        <dbReference type="ARBA" id="ARBA00022448"/>
    </source>
</evidence>
<feature type="transmembrane region" description="Helical" evidence="8">
    <location>
        <begin position="38"/>
        <end position="58"/>
    </location>
</feature>
<dbReference type="GO" id="GO:0005886">
    <property type="term" value="C:plasma membrane"/>
    <property type="evidence" value="ECO:0007669"/>
    <property type="project" value="UniProtKB-SubCell"/>
</dbReference>
<dbReference type="GO" id="GO:0042910">
    <property type="term" value="F:xenobiotic transmembrane transporter activity"/>
    <property type="evidence" value="ECO:0007669"/>
    <property type="project" value="InterPro"/>
</dbReference>
<evidence type="ECO:0000256" key="8">
    <source>
        <dbReference type="RuleBase" id="RU365088"/>
    </source>
</evidence>
<feature type="transmembrane region" description="Helical" evidence="8">
    <location>
        <begin position="316"/>
        <end position="335"/>
    </location>
</feature>
<keyword evidence="4" id="KW-1003">Cell membrane</keyword>
<dbReference type="PANTHER" id="PTHR23502">
    <property type="entry name" value="MAJOR FACILITATOR SUPERFAMILY"/>
    <property type="match status" value="1"/>
</dbReference>
<dbReference type="InterPro" id="IPR011701">
    <property type="entry name" value="MFS"/>
</dbReference>
<dbReference type="InterPro" id="IPR036259">
    <property type="entry name" value="MFS_trans_sf"/>
</dbReference>
<reference evidence="10 11" key="1">
    <citation type="journal article" date="2017" name="Antonie Van Leeuwenhoek">
        <title>Rhizobium rhizosphaerae sp. nov., a novel species isolated from rice rhizosphere.</title>
        <authorList>
            <person name="Zhao J.J."/>
            <person name="Zhang J."/>
            <person name="Zhang R.J."/>
            <person name="Zhang C.W."/>
            <person name="Yin H.Q."/>
            <person name="Zhang X.X."/>
        </authorList>
    </citation>
    <scope>NUCLEOTIDE SEQUENCE [LARGE SCALE GENOMIC DNA]</scope>
    <source>
        <strain evidence="10 11">E3</strain>
    </source>
</reference>
<feature type="transmembrane region" description="Helical" evidence="8">
    <location>
        <begin position="110"/>
        <end position="129"/>
    </location>
</feature>
<feature type="transmembrane region" description="Helical" evidence="8">
    <location>
        <begin position="248"/>
        <end position="268"/>
    </location>
</feature>
<accession>K6XXB1</accession>
<dbReference type="PROSITE" id="PS50850">
    <property type="entry name" value="MFS"/>
    <property type="match status" value="1"/>
</dbReference>
<gene>
    <name evidence="10" type="primary">bcr</name>
    <name evidence="10" type="ORF">GLIP_3670</name>
</gene>
<dbReference type="Proteomes" id="UP000006334">
    <property type="component" value="Unassembled WGS sequence"/>
</dbReference>
<feature type="transmembrane region" description="Helical" evidence="8">
    <location>
        <begin position="135"/>
        <end position="156"/>
    </location>
</feature>
<dbReference type="AlphaFoldDB" id="K6XXB1"/>
<feature type="transmembrane region" description="Helical" evidence="8">
    <location>
        <begin position="341"/>
        <end position="362"/>
    </location>
</feature>
<dbReference type="GO" id="GO:1990961">
    <property type="term" value="P:xenobiotic detoxification by transmembrane export across the plasma membrane"/>
    <property type="evidence" value="ECO:0007669"/>
    <property type="project" value="InterPro"/>
</dbReference>
<name>K6XXB1_9ALTE</name>
<dbReference type="CDD" id="cd17320">
    <property type="entry name" value="MFS_MdfA_MDR_like"/>
    <property type="match status" value="1"/>
</dbReference>
<keyword evidence="8" id="KW-0997">Cell inner membrane</keyword>
<dbReference type="Gene3D" id="1.20.1720.10">
    <property type="entry name" value="Multidrug resistance protein D"/>
    <property type="match status" value="1"/>
</dbReference>
<feature type="transmembrane region" description="Helical" evidence="8">
    <location>
        <begin position="283"/>
        <end position="304"/>
    </location>
</feature>
<dbReference type="Pfam" id="PF07690">
    <property type="entry name" value="MFS_1"/>
    <property type="match status" value="1"/>
</dbReference>
<dbReference type="EMBL" id="BAEN01000068">
    <property type="protein sequence ID" value="GAC16281.1"/>
    <property type="molecule type" value="Genomic_DNA"/>
</dbReference>
<dbReference type="InterPro" id="IPR004812">
    <property type="entry name" value="Efflux_drug-R_Bcr/CmlA"/>
</dbReference>
<feature type="transmembrane region" description="Helical" evidence="8">
    <location>
        <begin position="78"/>
        <end position="98"/>
    </location>
</feature>
<proteinExistence type="inferred from homology"/>
<dbReference type="eggNOG" id="COG2814">
    <property type="taxonomic scope" value="Bacteria"/>
</dbReference>
<evidence type="ECO:0000256" key="4">
    <source>
        <dbReference type="ARBA" id="ARBA00022475"/>
    </source>
</evidence>
<comment type="caution">
    <text evidence="8">Lacks conserved residue(s) required for the propagation of feature annotation.</text>
</comment>
<comment type="caution">
    <text evidence="10">The sequence shown here is derived from an EMBL/GenBank/DDBJ whole genome shotgun (WGS) entry which is preliminary data.</text>
</comment>
<keyword evidence="11" id="KW-1185">Reference proteome</keyword>
<evidence type="ECO:0000313" key="10">
    <source>
        <dbReference type="EMBL" id="GAC16281.1"/>
    </source>
</evidence>
<feature type="domain" description="Major facilitator superfamily (MFS) profile" evidence="9">
    <location>
        <begin position="40"/>
        <end position="433"/>
    </location>
</feature>
<dbReference type="PANTHER" id="PTHR23502:SF132">
    <property type="entry name" value="POLYAMINE TRANSPORTER 2-RELATED"/>
    <property type="match status" value="1"/>
</dbReference>
<evidence type="ECO:0000256" key="7">
    <source>
        <dbReference type="ARBA" id="ARBA00023136"/>
    </source>
</evidence>
<dbReference type="InterPro" id="IPR020846">
    <property type="entry name" value="MFS_dom"/>
</dbReference>
<evidence type="ECO:0000259" key="9">
    <source>
        <dbReference type="PROSITE" id="PS50850"/>
    </source>
</evidence>
<dbReference type="SUPFAM" id="SSF103473">
    <property type="entry name" value="MFS general substrate transporter"/>
    <property type="match status" value="1"/>
</dbReference>
<comment type="subcellular location">
    <subcellularLocation>
        <location evidence="8">Cell inner membrane</location>
        <topology evidence="8">Multi-pass membrane protein</topology>
    </subcellularLocation>
    <subcellularLocation>
        <location evidence="1">Cell membrane</location>
        <topology evidence="1">Multi-pass membrane protein</topology>
    </subcellularLocation>
</comment>
<protein>
    <recommendedName>
        <fullName evidence="8">Bcr/CflA family efflux transporter</fullName>
    </recommendedName>
</protein>
<evidence type="ECO:0000256" key="6">
    <source>
        <dbReference type="ARBA" id="ARBA00022989"/>
    </source>
</evidence>
<evidence type="ECO:0000256" key="2">
    <source>
        <dbReference type="ARBA" id="ARBA00006236"/>
    </source>
</evidence>
<evidence type="ECO:0000256" key="5">
    <source>
        <dbReference type="ARBA" id="ARBA00022692"/>
    </source>
</evidence>
<feature type="transmembrane region" description="Helical" evidence="8">
    <location>
        <begin position="404"/>
        <end position="429"/>
    </location>
</feature>
<feature type="transmembrane region" description="Helical" evidence="8">
    <location>
        <begin position="199"/>
        <end position="216"/>
    </location>
</feature>
<feature type="transmembrane region" description="Helical" evidence="8">
    <location>
        <begin position="374"/>
        <end position="398"/>
    </location>
</feature>
<keyword evidence="5 8" id="KW-0812">Transmembrane</keyword>
<evidence type="ECO:0000256" key="1">
    <source>
        <dbReference type="ARBA" id="ARBA00004651"/>
    </source>
</evidence>
<organism evidence="10 11">
    <name type="scientific">Aliiglaciecola lipolytica E3</name>
    <dbReference type="NCBI Taxonomy" id="1127673"/>
    <lineage>
        <taxon>Bacteria</taxon>
        <taxon>Pseudomonadati</taxon>
        <taxon>Pseudomonadota</taxon>
        <taxon>Gammaproteobacteria</taxon>
        <taxon>Alteromonadales</taxon>
        <taxon>Alteromonadaceae</taxon>
        <taxon>Aliiglaciecola</taxon>
    </lineage>
</organism>
<feature type="transmembrane region" description="Helical" evidence="8">
    <location>
        <begin position="168"/>
        <end position="193"/>
    </location>
</feature>
<keyword evidence="3 8" id="KW-0813">Transport</keyword>